<name>A0ABP9T238_9ACTN</name>
<dbReference type="EMBL" id="BAABJR010000005">
    <property type="protein sequence ID" value="GAA5207107.1"/>
    <property type="molecule type" value="Genomic_DNA"/>
</dbReference>
<evidence type="ECO:0000313" key="2">
    <source>
        <dbReference type="Proteomes" id="UP001499878"/>
    </source>
</evidence>
<evidence type="ECO:0000313" key="1">
    <source>
        <dbReference type="EMBL" id="GAA5207107.1"/>
    </source>
</evidence>
<comment type="caution">
    <text evidence="1">The sequence shown here is derived from an EMBL/GenBank/DDBJ whole genome shotgun (WGS) entry which is preliminary data.</text>
</comment>
<accession>A0ABP9T238</accession>
<sequence>MWWRGNPQLSEGAGYVCDSHRDRWKRLPECRRAWCAARPAMRVRGHTVRLPGGALIEVNDARPARPDRVVGLALTRAKRRGASEGNYWW</sequence>
<keyword evidence="2" id="KW-1185">Reference proteome</keyword>
<organism evidence="1 2">
    <name type="scientific">Streptomyces thinghirensis</name>
    <dbReference type="NCBI Taxonomy" id="551547"/>
    <lineage>
        <taxon>Bacteria</taxon>
        <taxon>Bacillati</taxon>
        <taxon>Actinomycetota</taxon>
        <taxon>Actinomycetes</taxon>
        <taxon>Kitasatosporales</taxon>
        <taxon>Streptomycetaceae</taxon>
        <taxon>Streptomyces</taxon>
    </lineage>
</organism>
<dbReference type="Proteomes" id="UP001499878">
    <property type="component" value="Unassembled WGS sequence"/>
</dbReference>
<protein>
    <recommendedName>
        <fullName evidence="3">Transposase</fullName>
    </recommendedName>
</protein>
<reference evidence="2" key="1">
    <citation type="journal article" date="2019" name="Int. J. Syst. Evol. Microbiol.">
        <title>The Global Catalogue of Microorganisms (GCM) 10K type strain sequencing project: providing services to taxonomists for standard genome sequencing and annotation.</title>
        <authorList>
            <consortium name="The Broad Institute Genomics Platform"/>
            <consortium name="The Broad Institute Genome Sequencing Center for Infectious Disease"/>
            <person name="Wu L."/>
            <person name="Ma J."/>
        </authorList>
    </citation>
    <scope>NUCLEOTIDE SEQUENCE [LARGE SCALE GENOMIC DNA]</scope>
    <source>
        <strain evidence="2">JCM 18306</strain>
    </source>
</reference>
<evidence type="ECO:0008006" key="3">
    <source>
        <dbReference type="Google" id="ProtNLM"/>
    </source>
</evidence>
<proteinExistence type="predicted"/>
<gene>
    <name evidence="1" type="ORF">GCM10023323_21290</name>
</gene>